<evidence type="ECO:0000256" key="1">
    <source>
        <dbReference type="SAM" id="MobiDB-lite"/>
    </source>
</evidence>
<dbReference type="InterPro" id="IPR023606">
    <property type="entry name" value="CoA-Trfase_III_dom_1_sf"/>
</dbReference>
<dbReference type="EMBL" id="JASNJE010000005">
    <property type="protein sequence ID" value="MDK3072595.1"/>
    <property type="molecule type" value="Genomic_DNA"/>
</dbReference>
<dbReference type="Proteomes" id="UP001227126">
    <property type="component" value="Unassembled WGS sequence"/>
</dbReference>
<evidence type="ECO:0000313" key="3">
    <source>
        <dbReference type="Proteomes" id="UP001227126"/>
    </source>
</evidence>
<accession>A0ABT7FBV1</accession>
<dbReference type="Pfam" id="PF02515">
    <property type="entry name" value="CoA_transf_3"/>
    <property type="match status" value="1"/>
</dbReference>
<proteinExistence type="predicted"/>
<comment type="caution">
    <text evidence="2">The sequence shown here is derived from an EMBL/GenBank/DDBJ whole genome shotgun (WGS) entry which is preliminary data.</text>
</comment>
<feature type="region of interest" description="Disordered" evidence="1">
    <location>
        <begin position="328"/>
        <end position="375"/>
    </location>
</feature>
<name>A0ABT7FBV1_9RHOB</name>
<organism evidence="2 3">
    <name type="scientific">Sedimentitalea xiamensis</name>
    <dbReference type="NCBI Taxonomy" id="3050037"/>
    <lineage>
        <taxon>Bacteria</taxon>
        <taxon>Pseudomonadati</taxon>
        <taxon>Pseudomonadota</taxon>
        <taxon>Alphaproteobacteria</taxon>
        <taxon>Rhodobacterales</taxon>
        <taxon>Paracoccaceae</taxon>
        <taxon>Sedimentitalea</taxon>
    </lineage>
</organism>
<feature type="compositionally biased region" description="Polar residues" evidence="1">
    <location>
        <begin position="366"/>
        <end position="375"/>
    </location>
</feature>
<keyword evidence="3" id="KW-1185">Reference proteome</keyword>
<dbReference type="InterPro" id="IPR050509">
    <property type="entry name" value="CoA-transferase_III"/>
</dbReference>
<gene>
    <name evidence="2" type="ORF">QO034_05690</name>
</gene>
<dbReference type="Gene3D" id="3.40.50.10540">
    <property type="entry name" value="Crotonobetainyl-coa:carnitine coa-transferase, domain 1"/>
    <property type="match status" value="1"/>
</dbReference>
<reference evidence="2 3" key="1">
    <citation type="submission" date="2023-05" db="EMBL/GenBank/DDBJ databases">
        <title>Sedimentitalea sp. nov. JM2-8.</title>
        <authorList>
            <person name="Huang J."/>
        </authorList>
    </citation>
    <scope>NUCLEOTIDE SEQUENCE [LARGE SCALE GENOMIC DNA]</scope>
    <source>
        <strain evidence="2 3">JM2-8</strain>
    </source>
</reference>
<evidence type="ECO:0000313" key="2">
    <source>
        <dbReference type="EMBL" id="MDK3072595.1"/>
    </source>
</evidence>
<dbReference type="InterPro" id="IPR003673">
    <property type="entry name" value="CoA-Trfase_fam_III"/>
</dbReference>
<dbReference type="InterPro" id="IPR044855">
    <property type="entry name" value="CoA-Trfase_III_dom3_sf"/>
</dbReference>
<dbReference type="RefSeq" id="WP_284484538.1">
    <property type="nucleotide sequence ID" value="NZ_JASNJE010000005.1"/>
</dbReference>
<dbReference type="PANTHER" id="PTHR48228">
    <property type="entry name" value="SUCCINYL-COA--D-CITRAMALATE COA-TRANSFERASE"/>
    <property type="match status" value="1"/>
</dbReference>
<dbReference type="PANTHER" id="PTHR48228:SF5">
    <property type="entry name" value="ALPHA-METHYLACYL-COA RACEMASE"/>
    <property type="match status" value="1"/>
</dbReference>
<dbReference type="SUPFAM" id="SSF89796">
    <property type="entry name" value="CoA-transferase family III (CaiB/BaiF)"/>
    <property type="match status" value="1"/>
</dbReference>
<dbReference type="Gene3D" id="3.30.1540.10">
    <property type="entry name" value="formyl-coa transferase, domain 3"/>
    <property type="match status" value="1"/>
</dbReference>
<protein>
    <submittedName>
        <fullName evidence="2">CaiB/BaiF CoA-transferase family protein</fullName>
    </submittedName>
</protein>
<sequence>MLNGTRIVEVEGLGPAPFAGMMLADLGADVIVVQRPGTDLAPGQPEKSILNRGKRSIVLDLKSEGDRAALLSLARSSDALIEGFRPGVMERLGLGPSDIHGFNPALVYGRMTGWGQDGPWANAAGHDMNYIGLSGALWHASPPGQPPVVPPTLVGDIGGGALYLVIGILAGLLKARTSGQGTVVDAAIYDGSANMMNLLMALAQTGGFVSRRGHSLLDGPHWSRTYFTADGGVMSVQCLEPKFYALFLRKLGLQDDPDFARQFDAALWPVLSARLEALFATRDRKAWEDLFQGSDACVAPVLTPEESETHPVNLARRAWRRDGGQLQAAPAPRFANAPDWTPPPIAGRGEHTAEILAELSTPRPASATSERQGQD</sequence>